<keyword evidence="5 7" id="KW-0456">Lyase</keyword>
<accession>A0A286MME8</accession>
<dbReference type="FunFam" id="3.40.640.10:FF:000025">
    <property type="entry name" value="Histidine decarboxylase"/>
    <property type="match status" value="1"/>
</dbReference>
<dbReference type="BRENDA" id="4.1.1.25">
    <property type="organism ID" value="15354"/>
</dbReference>
<dbReference type="AlphaFoldDB" id="A0A286MME8"/>
<evidence type="ECO:0000256" key="1">
    <source>
        <dbReference type="ARBA" id="ARBA00001933"/>
    </source>
</evidence>
<dbReference type="InterPro" id="IPR021115">
    <property type="entry name" value="Pyridoxal-P_BS"/>
</dbReference>
<dbReference type="PROSITE" id="PS00392">
    <property type="entry name" value="DDC_GAD_HDC_YDC"/>
    <property type="match status" value="1"/>
</dbReference>
<evidence type="ECO:0000313" key="9">
    <source>
        <dbReference type="EMBL" id="ASW27174.1"/>
    </source>
</evidence>
<dbReference type="Gene3D" id="3.40.640.10">
    <property type="entry name" value="Type I PLP-dependent aspartate aminotransferase-like (Major domain)"/>
    <property type="match status" value="1"/>
</dbReference>
<dbReference type="EMBL" id="KX825836">
    <property type="protein sequence ID" value="ASW27173.1"/>
    <property type="molecule type" value="Genomic_DNA"/>
</dbReference>
<dbReference type="CDD" id="cd06450">
    <property type="entry name" value="DOPA_deC_like"/>
    <property type="match status" value="1"/>
</dbReference>
<evidence type="ECO:0000256" key="6">
    <source>
        <dbReference type="PIRSR" id="PIRSR602129-50"/>
    </source>
</evidence>
<reference evidence="9" key="1">
    <citation type="submission" date="2016-09" db="EMBL/GenBank/DDBJ databases">
        <title>Cloning and Bioinformatics Analysis of TYDC Gene in Viola x wittrikianan Gams.</title>
        <authorList>
            <person name="Yang W."/>
        </authorList>
    </citation>
    <scope>NUCLEOTIDE SEQUENCE</scope>
</reference>
<dbReference type="SUPFAM" id="SSF53383">
    <property type="entry name" value="PLP-dependent transferases"/>
    <property type="match status" value="1"/>
</dbReference>
<dbReference type="EMBL" id="KX825837">
    <property type="protein sequence ID" value="ASW27174.1"/>
    <property type="molecule type" value="Genomic_DNA"/>
</dbReference>
<comment type="cofactor">
    <cofactor evidence="1 6 7">
        <name>pyridoxal 5'-phosphate</name>
        <dbReference type="ChEBI" id="CHEBI:597326"/>
    </cofactor>
</comment>
<keyword evidence="4 6" id="KW-0663">Pyridoxal phosphate</keyword>
<comment type="similarity">
    <text evidence="2 7">Belongs to the group II decarboxylase family.</text>
</comment>
<dbReference type="GO" id="GO:0019752">
    <property type="term" value="P:carboxylic acid metabolic process"/>
    <property type="evidence" value="ECO:0007669"/>
    <property type="project" value="InterPro"/>
</dbReference>
<dbReference type="PRINTS" id="PR00800">
    <property type="entry name" value="YHDCRBOXLASE"/>
</dbReference>
<dbReference type="Pfam" id="PF00282">
    <property type="entry name" value="Pyridoxal_deC"/>
    <property type="match status" value="1"/>
</dbReference>
<sequence>MGSASNFSYNSLDLKEFSTESKRMVDFISDYYTNIEEYPVKSQVTPGYLASKLPDSPPYCPESLEDILKDVKESIIPGLTHWQSPNFFAYFQANVSTAGFLGEMLCSGLNVVGFNWISSPAMTELESIVMDWLGKMLKLPSSFLFSGGGGGVLHGSTCEAIVCTLVAARDRILVKFGDDKITKLVVYGSDQTHSTLFKGIRLIGIPPSNFRCLPTSSSDDFSLSSQTLREAIEKDVELGFIPVYLCATIGTTGCGAVDPLKELGEVAREHNLWFHIDGAYGGSVCICPEYRHYLDGVELADSLSMNPHKWLLSNMDCCCLWVKTPTALTQSLSCDAEFLKNEASESKQVIDYKDWQIALSRRFRSIKLWIVIRKHGLVNLMRHIRSDVGMAKRFESLVAEDDRFEVAAPRRFALVCFRLKPPSEGGDGTELNRKLLCRLNQSGRAFMTHAVIGGAFVLRCAIGATLTEERHIDELWKLIQETASSIFADDAGSN</sequence>
<keyword evidence="3" id="KW-0210">Decarboxylase</keyword>
<dbReference type="InterPro" id="IPR002129">
    <property type="entry name" value="PyrdxlP-dep_de-COase"/>
</dbReference>
<dbReference type="PANTHER" id="PTHR11999">
    <property type="entry name" value="GROUP II PYRIDOXAL-5-PHOSPHATE DECARBOXYLASE"/>
    <property type="match status" value="1"/>
</dbReference>
<dbReference type="GO" id="GO:0030170">
    <property type="term" value="F:pyridoxal phosphate binding"/>
    <property type="evidence" value="ECO:0007669"/>
    <property type="project" value="InterPro"/>
</dbReference>
<evidence type="ECO:0000256" key="7">
    <source>
        <dbReference type="RuleBase" id="RU000382"/>
    </source>
</evidence>
<dbReference type="SMR" id="A0A286MME8"/>
<dbReference type="Gene3D" id="1.20.1340.10">
    <property type="entry name" value="dopa decarboxylase, N-terminal domain"/>
    <property type="match status" value="1"/>
</dbReference>
<evidence type="ECO:0000256" key="4">
    <source>
        <dbReference type="ARBA" id="ARBA00022898"/>
    </source>
</evidence>
<dbReference type="InterPro" id="IPR015421">
    <property type="entry name" value="PyrdxlP-dep_Trfase_major"/>
</dbReference>
<feature type="modified residue" description="N6-(pyridoxal phosphate)lysine" evidence="6">
    <location>
        <position position="309"/>
    </location>
</feature>
<protein>
    <submittedName>
        <fullName evidence="8">TYDC1</fullName>
    </submittedName>
    <submittedName>
        <fullName evidence="9">TYDC2</fullName>
    </submittedName>
</protein>
<dbReference type="Gene3D" id="3.90.1150.10">
    <property type="entry name" value="Aspartate Aminotransferase, domain 1"/>
    <property type="match status" value="1"/>
</dbReference>
<dbReference type="InterPro" id="IPR010977">
    <property type="entry name" value="Aromatic_deC"/>
</dbReference>
<dbReference type="PANTHER" id="PTHR11999:SF169">
    <property type="entry name" value="TYROSINE DECARBOXYLASE 1-LIKE"/>
    <property type="match status" value="1"/>
</dbReference>
<evidence type="ECO:0000256" key="3">
    <source>
        <dbReference type="ARBA" id="ARBA00022793"/>
    </source>
</evidence>
<organism evidence="9">
    <name type="scientific">Viola x wittrockiana</name>
    <dbReference type="NCBI Taxonomy" id="456371"/>
    <lineage>
        <taxon>Eukaryota</taxon>
        <taxon>Viridiplantae</taxon>
        <taxon>Streptophyta</taxon>
        <taxon>Embryophyta</taxon>
        <taxon>Tracheophyta</taxon>
        <taxon>Spermatophyta</taxon>
        <taxon>Magnoliopsida</taxon>
        <taxon>eudicotyledons</taxon>
        <taxon>Gunneridae</taxon>
        <taxon>Pentapetalae</taxon>
        <taxon>rosids</taxon>
        <taxon>fabids</taxon>
        <taxon>Malpighiales</taxon>
        <taxon>Violaceae</taxon>
        <taxon>Viola</taxon>
        <taxon>Viola subgen. Viola</taxon>
        <taxon>Viola sect. Melanium</taxon>
        <taxon>Viola subsect. Bracteolatae</taxon>
    </lineage>
</organism>
<dbReference type="InterPro" id="IPR015422">
    <property type="entry name" value="PyrdxlP-dep_Trfase_small"/>
</dbReference>
<dbReference type="GO" id="GO:0016831">
    <property type="term" value="F:carboxy-lyase activity"/>
    <property type="evidence" value="ECO:0007669"/>
    <property type="project" value="UniProtKB-KW"/>
</dbReference>
<dbReference type="GO" id="GO:0006520">
    <property type="term" value="P:amino acid metabolic process"/>
    <property type="evidence" value="ECO:0007669"/>
    <property type="project" value="InterPro"/>
</dbReference>
<proteinExistence type="inferred from homology"/>
<evidence type="ECO:0000256" key="5">
    <source>
        <dbReference type="ARBA" id="ARBA00023239"/>
    </source>
</evidence>
<dbReference type="GO" id="GO:0005737">
    <property type="term" value="C:cytoplasm"/>
    <property type="evidence" value="ECO:0007669"/>
    <property type="project" value="TreeGrafter"/>
</dbReference>
<name>A0A286MME8_9ROSI</name>
<dbReference type="InterPro" id="IPR015424">
    <property type="entry name" value="PyrdxlP-dep_Trfase"/>
</dbReference>
<evidence type="ECO:0000313" key="8">
    <source>
        <dbReference type="EMBL" id="ASW27173.1"/>
    </source>
</evidence>
<evidence type="ECO:0000256" key="2">
    <source>
        <dbReference type="ARBA" id="ARBA00009533"/>
    </source>
</evidence>